<dbReference type="AlphaFoldDB" id="A0A6A4RMU8"/>
<name>A0A6A4RMU8_SCOMX</name>
<proteinExistence type="predicted"/>
<evidence type="ECO:0000256" key="1">
    <source>
        <dbReference type="SAM" id="MobiDB-lite"/>
    </source>
</evidence>
<dbReference type="EMBL" id="VEVO01000022">
    <property type="protein sequence ID" value="KAF0023183.1"/>
    <property type="molecule type" value="Genomic_DNA"/>
</dbReference>
<comment type="caution">
    <text evidence="2">The sequence shown here is derived from an EMBL/GenBank/DDBJ whole genome shotgun (WGS) entry which is preliminary data.</text>
</comment>
<evidence type="ECO:0000313" key="2">
    <source>
        <dbReference type="EMBL" id="KAF0023183.1"/>
    </source>
</evidence>
<reference evidence="2 3" key="1">
    <citation type="submission" date="2019-06" db="EMBL/GenBank/DDBJ databases">
        <title>Draft genomes of female and male turbot (Scophthalmus maximus).</title>
        <authorList>
            <person name="Xu H."/>
            <person name="Xu X.-W."/>
            <person name="Shao C."/>
            <person name="Chen S."/>
        </authorList>
    </citation>
    <scope>NUCLEOTIDE SEQUENCE [LARGE SCALE GENOMIC DNA]</scope>
    <source>
        <strain evidence="2">Ysfricsl-2016a</strain>
        <tissue evidence="2">Blood</tissue>
    </source>
</reference>
<gene>
    <name evidence="2" type="ORF">F2P81_023813</name>
</gene>
<sequence length="149" mass="15815">MSNKSVWMKAGGRTKGFSVRNERLRTATLPACAGSVASRLPQTTANAGPQASEPGRTPLSSDGRDYHSKSERGRTINHNSASERKWFRCLGRRVSLDSNVTPLGLCPGRGPAVCDGQASGACGGPLLRGFKLALAELCMDERVKSPAMV</sequence>
<feature type="compositionally biased region" description="Basic and acidic residues" evidence="1">
    <location>
        <begin position="62"/>
        <end position="74"/>
    </location>
</feature>
<evidence type="ECO:0000313" key="3">
    <source>
        <dbReference type="Proteomes" id="UP000438429"/>
    </source>
</evidence>
<dbReference type="Proteomes" id="UP000438429">
    <property type="component" value="Unassembled WGS sequence"/>
</dbReference>
<accession>A0A6A4RMU8</accession>
<organism evidence="2 3">
    <name type="scientific">Scophthalmus maximus</name>
    <name type="common">Turbot</name>
    <name type="synonym">Psetta maxima</name>
    <dbReference type="NCBI Taxonomy" id="52904"/>
    <lineage>
        <taxon>Eukaryota</taxon>
        <taxon>Metazoa</taxon>
        <taxon>Chordata</taxon>
        <taxon>Craniata</taxon>
        <taxon>Vertebrata</taxon>
        <taxon>Euteleostomi</taxon>
        <taxon>Actinopterygii</taxon>
        <taxon>Neopterygii</taxon>
        <taxon>Teleostei</taxon>
        <taxon>Neoteleostei</taxon>
        <taxon>Acanthomorphata</taxon>
        <taxon>Carangaria</taxon>
        <taxon>Pleuronectiformes</taxon>
        <taxon>Pleuronectoidei</taxon>
        <taxon>Scophthalmidae</taxon>
        <taxon>Scophthalmus</taxon>
    </lineage>
</organism>
<feature type="compositionally biased region" description="Polar residues" evidence="1">
    <location>
        <begin position="40"/>
        <end position="49"/>
    </location>
</feature>
<feature type="region of interest" description="Disordered" evidence="1">
    <location>
        <begin position="1"/>
        <end position="79"/>
    </location>
</feature>
<protein>
    <submittedName>
        <fullName evidence="2">Uncharacterized protein</fullName>
    </submittedName>
</protein>